<dbReference type="KEGG" id="mpsy:CEK71_06150"/>
<dbReference type="InterPro" id="IPR027385">
    <property type="entry name" value="Beta-barrel_OMP"/>
</dbReference>
<dbReference type="InterPro" id="IPR011250">
    <property type="entry name" value="OMP/PagP_B-barrel"/>
</dbReference>
<dbReference type="SUPFAM" id="SSF103647">
    <property type="entry name" value="TSP type-3 repeat"/>
    <property type="match status" value="1"/>
</dbReference>
<dbReference type="GO" id="GO:0015288">
    <property type="term" value="F:porin activity"/>
    <property type="evidence" value="ECO:0007669"/>
    <property type="project" value="UniProtKB-KW"/>
</dbReference>
<keyword evidence="7" id="KW-0626">Porin</keyword>
<evidence type="ECO:0000256" key="8">
    <source>
        <dbReference type="ARBA" id="ARBA00023136"/>
    </source>
</evidence>
<dbReference type="AlphaFoldDB" id="A0A1Z4BWM0"/>
<dbReference type="GO" id="GO:0006811">
    <property type="term" value="P:monoatomic ion transport"/>
    <property type="evidence" value="ECO:0007669"/>
    <property type="project" value="UniProtKB-KW"/>
</dbReference>
<dbReference type="GO" id="GO:0005509">
    <property type="term" value="F:calcium ion binding"/>
    <property type="evidence" value="ECO:0007669"/>
    <property type="project" value="InterPro"/>
</dbReference>
<feature type="chain" id="PRO_5012983918" evidence="11">
    <location>
        <begin position="24"/>
        <end position="355"/>
    </location>
</feature>
<keyword evidence="14" id="KW-1185">Reference proteome</keyword>
<keyword evidence="13" id="KW-0282">Flagellum</keyword>
<dbReference type="InterPro" id="IPR006664">
    <property type="entry name" value="OMP_bac"/>
</dbReference>
<evidence type="ECO:0000256" key="9">
    <source>
        <dbReference type="ARBA" id="ARBA00023237"/>
    </source>
</evidence>
<sequence>MLKHNTLSIAILTGLGFLPLANAADEFLDKRWYIAPFGSFVRTEGGHNTADGWGGGLGIGKILNEHFNVEVKGFYQAFGSYNPSGHYIGDWQLGGGTVDAQYFFNRNKFAPYTVVGLGGMIRHFPSGSEAKGFIAELGAGFTYEVSDNFLLRSDVRYRYNNNPSVSSSSGLDQFHDVVVNFGFVIPLGAKPTQVAQVAPPIVNAPPVPDCRTLDADGDGVNNCQDSCPNTPASSKVDDAGCPIRLILKNEHFNFDSAELTFKARQLLDEVATSLNLYPQKNAIEVQGHASSEGSDTHNMKLSQRRAESVVNYLKGKGVSNRLRAIGFGESRPVADNSTEGGRSANRRVELIWIEN</sequence>
<feature type="signal peptide" evidence="11">
    <location>
        <begin position="1"/>
        <end position="23"/>
    </location>
</feature>
<dbReference type="PANTHER" id="PTHR30329">
    <property type="entry name" value="STATOR ELEMENT OF FLAGELLAR MOTOR COMPLEX"/>
    <property type="match status" value="1"/>
</dbReference>
<evidence type="ECO:0000256" key="11">
    <source>
        <dbReference type="SAM" id="SignalP"/>
    </source>
</evidence>
<dbReference type="PROSITE" id="PS51123">
    <property type="entry name" value="OMPA_2"/>
    <property type="match status" value="1"/>
</dbReference>
<dbReference type="SUPFAM" id="SSF56925">
    <property type="entry name" value="OMPA-like"/>
    <property type="match status" value="1"/>
</dbReference>
<dbReference type="EMBL" id="CP022129">
    <property type="protein sequence ID" value="ASF45688.1"/>
    <property type="molecule type" value="Genomic_DNA"/>
</dbReference>
<dbReference type="OrthoDB" id="1149075at2"/>
<dbReference type="Pfam" id="PF00691">
    <property type="entry name" value="OmpA"/>
    <property type="match status" value="1"/>
</dbReference>
<dbReference type="PRINTS" id="PR01021">
    <property type="entry name" value="OMPADOMAIN"/>
</dbReference>
<evidence type="ECO:0000313" key="14">
    <source>
        <dbReference type="Proteomes" id="UP000197019"/>
    </source>
</evidence>
<dbReference type="Gene3D" id="3.30.1330.60">
    <property type="entry name" value="OmpA-like domain"/>
    <property type="match status" value="1"/>
</dbReference>
<dbReference type="GO" id="GO:0009279">
    <property type="term" value="C:cell outer membrane"/>
    <property type="evidence" value="ECO:0007669"/>
    <property type="project" value="UniProtKB-SubCell"/>
</dbReference>
<dbReference type="PANTHER" id="PTHR30329:SF21">
    <property type="entry name" value="LIPOPROTEIN YIAD-RELATED"/>
    <property type="match status" value="1"/>
</dbReference>
<keyword evidence="13" id="KW-0969">Cilium</keyword>
<evidence type="ECO:0000256" key="4">
    <source>
        <dbReference type="ARBA" id="ARBA00022692"/>
    </source>
</evidence>
<evidence type="ECO:0000256" key="5">
    <source>
        <dbReference type="ARBA" id="ARBA00022729"/>
    </source>
</evidence>
<dbReference type="CDD" id="cd07185">
    <property type="entry name" value="OmpA_C-like"/>
    <property type="match status" value="1"/>
</dbReference>
<evidence type="ECO:0000256" key="3">
    <source>
        <dbReference type="ARBA" id="ARBA00022452"/>
    </source>
</evidence>
<dbReference type="Pfam" id="PF13505">
    <property type="entry name" value="OMP_b-brl"/>
    <property type="match status" value="1"/>
</dbReference>
<keyword evidence="9" id="KW-0998">Cell outer membrane</keyword>
<keyword evidence="6" id="KW-0406">Ion transport</keyword>
<keyword evidence="5 11" id="KW-0732">Signal</keyword>
<evidence type="ECO:0000256" key="7">
    <source>
        <dbReference type="ARBA" id="ARBA00023114"/>
    </source>
</evidence>
<keyword evidence="8 10" id="KW-0472">Membrane</keyword>
<dbReference type="InterPro" id="IPR028974">
    <property type="entry name" value="TSP_type-3_rpt"/>
</dbReference>
<dbReference type="InterPro" id="IPR050330">
    <property type="entry name" value="Bact_OuterMem_StrucFunc"/>
</dbReference>
<dbReference type="GO" id="GO:0046930">
    <property type="term" value="C:pore complex"/>
    <property type="evidence" value="ECO:0007669"/>
    <property type="project" value="UniProtKB-KW"/>
</dbReference>
<keyword evidence="13" id="KW-0966">Cell projection</keyword>
<evidence type="ECO:0000256" key="1">
    <source>
        <dbReference type="ARBA" id="ARBA00004571"/>
    </source>
</evidence>
<accession>A0A1Z4BWM0</accession>
<reference evidence="13 14" key="1">
    <citation type="submission" date="2017-06" db="EMBL/GenBank/DDBJ databases">
        <title>Genome Sequencing of the methanotroph Methylovulum psychrotolerants str. HV10-M2 isolated from a high-altitude environment.</title>
        <authorList>
            <person name="Mateos-Rivera A."/>
        </authorList>
    </citation>
    <scope>NUCLEOTIDE SEQUENCE [LARGE SCALE GENOMIC DNA]</scope>
    <source>
        <strain evidence="13 14">HV10_M2</strain>
    </source>
</reference>
<evidence type="ECO:0000256" key="2">
    <source>
        <dbReference type="ARBA" id="ARBA00022448"/>
    </source>
</evidence>
<keyword evidence="3" id="KW-1134">Transmembrane beta strand</keyword>
<proteinExistence type="predicted"/>
<protein>
    <submittedName>
        <fullName evidence="13">Flagellar motor protein MotB</fullName>
    </submittedName>
</protein>
<comment type="subcellular location">
    <subcellularLocation>
        <location evidence="1">Cell outer membrane</location>
        <topology evidence="1">Multi-pass membrane protein</topology>
    </subcellularLocation>
</comment>
<dbReference type="RefSeq" id="WP_088618564.1">
    <property type="nucleotide sequence ID" value="NZ_CP022129.1"/>
</dbReference>
<organism evidence="13 14">
    <name type="scientific">Methylovulum psychrotolerans</name>
    <dbReference type="NCBI Taxonomy" id="1704499"/>
    <lineage>
        <taxon>Bacteria</taxon>
        <taxon>Pseudomonadati</taxon>
        <taxon>Pseudomonadota</taxon>
        <taxon>Gammaproteobacteria</taxon>
        <taxon>Methylococcales</taxon>
        <taxon>Methylococcaceae</taxon>
        <taxon>Methylovulum</taxon>
    </lineage>
</organism>
<gene>
    <name evidence="13" type="ORF">CEK71_06150</name>
</gene>
<name>A0A1Z4BWM0_9GAMM</name>
<keyword evidence="4" id="KW-0812">Transmembrane</keyword>
<dbReference type="InterPro" id="IPR006665">
    <property type="entry name" value="OmpA-like"/>
</dbReference>
<dbReference type="InterPro" id="IPR036737">
    <property type="entry name" value="OmpA-like_sf"/>
</dbReference>
<keyword evidence="2" id="KW-0813">Transport</keyword>
<feature type="domain" description="OmpA-like" evidence="12">
    <location>
        <begin position="239"/>
        <end position="355"/>
    </location>
</feature>
<evidence type="ECO:0000259" key="12">
    <source>
        <dbReference type="PROSITE" id="PS51123"/>
    </source>
</evidence>
<dbReference type="Proteomes" id="UP000197019">
    <property type="component" value="Chromosome"/>
</dbReference>
<evidence type="ECO:0000256" key="10">
    <source>
        <dbReference type="PROSITE-ProRule" id="PRU00473"/>
    </source>
</evidence>
<dbReference type="Gene3D" id="2.40.160.20">
    <property type="match status" value="1"/>
</dbReference>
<evidence type="ECO:0000256" key="6">
    <source>
        <dbReference type="ARBA" id="ARBA00023065"/>
    </source>
</evidence>
<dbReference type="SUPFAM" id="SSF103088">
    <property type="entry name" value="OmpA-like"/>
    <property type="match status" value="1"/>
</dbReference>
<evidence type="ECO:0000313" key="13">
    <source>
        <dbReference type="EMBL" id="ASF45688.1"/>
    </source>
</evidence>